<feature type="transmembrane region" description="Helical" evidence="10">
    <location>
        <begin position="165"/>
        <end position="185"/>
    </location>
</feature>
<dbReference type="AlphaFoldDB" id="A0A023BY18"/>
<evidence type="ECO:0000313" key="12">
    <source>
        <dbReference type="EMBL" id="EZH74900.1"/>
    </source>
</evidence>
<dbReference type="eggNOG" id="COG1651">
    <property type="taxonomic scope" value="Bacteria"/>
</dbReference>
<comment type="subcellular location">
    <subcellularLocation>
        <location evidence="1">Membrane</location>
        <topology evidence="1">Multi-pass membrane protein</topology>
    </subcellularLocation>
</comment>
<feature type="transmembrane region" description="Helical" evidence="10">
    <location>
        <begin position="246"/>
        <end position="263"/>
    </location>
</feature>
<keyword evidence="5 10" id="KW-1133">Transmembrane helix</keyword>
<evidence type="ECO:0000259" key="11">
    <source>
        <dbReference type="PROSITE" id="PS50990"/>
    </source>
</evidence>
<protein>
    <recommendedName>
        <fullName evidence="11">Peptidase C39 domain-containing protein</fullName>
    </recommendedName>
</protein>
<feature type="transmembrane region" description="Helical" evidence="10">
    <location>
        <begin position="142"/>
        <end position="159"/>
    </location>
</feature>
<evidence type="ECO:0000256" key="3">
    <source>
        <dbReference type="ARBA" id="ARBA00022692"/>
    </source>
</evidence>
<evidence type="ECO:0000313" key="13">
    <source>
        <dbReference type="Proteomes" id="UP000023541"/>
    </source>
</evidence>
<dbReference type="STRING" id="1317122.ATO12_09190"/>
<feature type="transmembrane region" description="Helical" evidence="10">
    <location>
        <begin position="309"/>
        <end position="326"/>
    </location>
</feature>
<keyword evidence="13" id="KW-1185">Reference proteome</keyword>
<dbReference type="GO" id="GO:0006508">
    <property type="term" value="P:proteolysis"/>
    <property type="evidence" value="ECO:0007669"/>
    <property type="project" value="InterPro"/>
</dbReference>
<keyword evidence="7 10" id="KW-0472">Membrane</keyword>
<dbReference type="Gene3D" id="3.90.70.10">
    <property type="entry name" value="Cysteine proteinases"/>
    <property type="match status" value="1"/>
</dbReference>
<evidence type="ECO:0000256" key="1">
    <source>
        <dbReference type="ARBA" id="ARBA00004141"/>
    </source>
</evidence>
<feature type="transmembrane region" description="Helical" evidence="10">
    <location>
        <begin position="275"/>
        <end position="297"/>
    </location>
</feature>
<evidence type="ECO:0000256" key="7">
    <source>
        <dbReference type="ARBA" id="ARBA00023136"/>
    </source>
</evidence>
<evidence type="ECO:0000256" key="10">
    <source>
        <dbReference type="SAM" id="Phobius"/>
    </source>
</evidence>
<dbReference type="InterPro" id="IPR038354">
    <property type="entry name" value="VKOR_sf"/>
</dbReference>
<comment type="caution">
    <text evidence="12">The sequence shown here is derived from an EMBL/GenBank/DDBJ whole genome shotgun (WGS) entry which is preliminary data.</text>
</comment>
<dbReference type="Gene3D" id="1.20.1440.130">
    <property type="entry name" value="VKOR domain"/>
    <property type="match status" value="1"/>
</dbReference>
<keyword evidence="6" id="KW-0560">Oxidoreductase</keyword>
<reference evidence="12 13" key="1">
    <citation type="submission" date="2014-04" db="EMBL/GenBank/DDBJ databases">
        <title>Aquimarina sp. 22II-S11-z7 Genome Sequencing.</title>
        <authorList>
            <person name="Lai Q."/>
        </authorList>
    </citation>
    <scope>NUCLEOTIDE SEQUENCE [LARGE SCALE GENOMIC DNA]</scope>
    <source>
        <strain evidence="12 13">22II-S11-z7</strain>
    </source>
</reference>
<keyword evidence="4" id="KW-0874">Quinone</keyword>
<dbReference type="EMBL" id="AQRA01000002">
    <property type="protein sequence ID" value="EZH74900.1"/>
    <property type="molecule type" value="Genomic_DNA"/>
</dbReference>
<dbReference type="GO" id="GO:0016020">
    <property type="term" value="C:membrane"/>
    <property type="evidence" value="ECO:0007669"/>
    <property type="project" value="UniProtKB-SubCell"/>
</dbReference>
<keyword evidence="8" id="KW-1015">Disulfide bond</keyword>
<dbReference type="Gene3D" id="3.40.30.10">
    <property type="entry name" value="Glutaredoxin"/>
    <property type="match status" value="1"/>
</dbReference>
<evidence type="ECO:0000256" key="5">
    <source>
        <dbReference type="ARBA" id="ARBA00022989"/>
    </source>
</evidence>
<sequence length="511" mass="59086">MDQTVLKILLQLKRELSLEIPNEKLESLLLSHQDYPSIFSFSDTLKKIGVENKAGRISSDQLLQLSPIFLAYSIEEGLVIVTEISSTEIRYYSGNNNTPIVESFEDFLQKWNGIVLLIDTDAIVEMSNEDLAREKLKRTKHFGALSLLAILIILSIKSYHGVFNLFLLTKLAGTLISLLIVYTEVSIIHKSKFCKSNDHINCEGVLNSGASKFFSWLSMSDLGLLYFSGSFISICIASMTFNFKSVTFLISILSFFAFPYIFFSIYYQYKIVKKWCMLCLAIQGIFFIETILSSYFLFNNNFESSINGFLIPGISFSLIIIIWSYLKNPVYKYFQFKENMYKYARLKNNPEVFTLLQEKENLLNTAFTENHIVFENSKDIDKRAALVINPYCHLCAKEFQKILEINKTSDGINFSLIFSDTDSNEISQFLIELYYKMTKSEFLSALSKWFEHKNLNTLKEKYAIEISEKSRATYAQHKKWCTQNNILQTPLTIFNNRKLSNHYTIEDLITF</sequence>
<dbReference type="InterPro" id="IPR005074">
    <property type="entry name" value="Peptidase_C39"/>
</dbReference>
<dbReference type="CDD" id="cd12921">
    <property type="entry name" value="VKOR_4"/>
    <property type="match status" value="1"/>
</dbReference>
<dbReference type="Proteomes" id="UP000023541">
    <property type="component" value="Unassembled WGS sequence"/>
</dbReference>
<dbReference type="Pfam" id="PF07884">
    <property type="entry name" value="VKOR"/>
    <property type="match status" value="1"/>
</dbReference>
<evidence type="ECO:0000256" key="6">
    <source>
        <dbReference type="ARBA" id="ARBA00023002"/>
    </source>
</evidence>
<accession>A0A023BY18</accession>
<feature type="domain" description="Peptidase C39" evidence="11">
    <location>
        <begin position="3"/>
        <end position="118"/>
    </location>
</feature>
<dbReference type="SUPFAM" id="SSF52833">
    <property type="entry name" value="Thioredoxin-like"/>
    <property type="match status" value="1"/>
</dbReference>
<keyword evidence="3 10" id="KW-0812">Transmembrane</keyword>
<evidence type="ECO:0000256" key="2">
    <source>
        <dbReference type="ARBA" id="ARBA00006214"/>
    </source>
</evidence>
<dbReference type="PROSITE" id="PS50990">
    <property type="entry name" value="PEPTIDASE_C39"/>
    <property type="match status" value="1"/>
</dbReference>
<dbReference type="RefSeq" id="WP_034239791.1">
    <property type="nucleotide sequence ID" value="NZ_AQRA01000002.1"/>
</dbReference>
<evidence type="ECO:0000256" key="9">
    <source>
        <dbReference type="ARBA" id="ARBA00023284"/>
    </source>
</evidence>
<dbReference type="GO" id="GO:0016491">
    <property type="term" value="F:oxidoreductase activity"/>
    <property type="evidence" value="ECO:0007669"/>
    <property type="project" value="UniProtKB-KW"/>
</dbReference>
<dbReference type="InterPro" id="IPR036249">
    <property type="entry name" value="Thioredoxin-like_sf"/>
</dbReference>
<feature type="transmembrane region" description="Helical" evidence="10">
    <location>
        <begin position="222"/>
        <end position="240"/>
    </location>
</feature>
<comment type="similarity">
    <text evidence="2">Belongs to the VKOR family.</text>
</comment>
<dbReference type="GO" id="GO:0005524">
    <property type="term" value="F:ATP binding"/>
    <property type="evidence" value="ECO:0007669"/>
    <property type="project" value="InterPro"/>
</dbReference>
<dbReference type="OrthoDB" id="1100563at2"/>
<dbReference type="InterPro" id="IPR012932">
    <property type="entry name" value="VKOR"/>
</dbReference>
<dbReference type="GO" id="GO:0048038">
    <property type="term" value="F:quinone binding"/>
    <property type="evidence" value="ECO:0007669"/>
    <property type="project" value="UniProtKB-KW"/>
</dbReference>
<name>A0A023BY18_9FLAO</name>
<proteinExistence type="inferred from homology"/>
<keyword evidence="9" id="KW-0676">Redox-active center</keyword>
<organism evidence="12 13">
    <name type="scientific">Aquimarina atlantica</name>
    <dbReference type="NCBI Taxonomy" id="1317122"/>
    <lineage>
        <taxon>Bacteria</taxon>
        <taxon>Pseudomonadati</taxon>
        <taxon>Bacteroidota</taxon>
        <taxon>Flavobacteriia</taxon>
        <taxon>Flavobacteriales</taxon>
        <taxon>Flavobacteriaceae</taxon>
        <taxon>Aquimarina</taxon>
    </lineage>
</organism>
<dbReference type="GO" id="GO:0008233">
    <property type="term" value="F:peptidase activity"/>
    <property type="evidence" value="ECO:0007669"/>
    <property type="project" value="InterPro"/>
</dbReference>
<gene>
    <name evidence="12" type="ORF">ATO12_09190</name>
</gene>
<evidence type="ECO:0000256" key="8">
    <source>
        <dbReference type="ARBA" id="ARBA00023157"/>
    </source>
</evidence>
<evidence type="ECO:0000256" key="4">
    <source>
        <dbReference type="ARBA" id="ARBA00022719"/>
    </source>
</evidence>